<dbReference type="EMBL" id="CP021056">
    <property type="protein sequence ID" value="QXE22860.1"/>
    <property type="molecule type" value="Genomic_DNA"/>
</dbReference>
<evidence type="ECO:0000259" key="1">
    <source>
        <dbReference type="Pfam" id="PF13175"/>
    </source>
</evidence>
<dbReference type="InterPro" id="IPR014592">
    <property type="entry name" value="P-loop_UCP034888"/>
</dbReference>
<dbReference type="PANTHER" id="PTHR43581:SF2">
    <property type="entry name" value="EXCINUCLEASE ATPASE SUBUNIT"/>
    <property type="match status" value="1"/>
</dbReference>
<evidence type="ECO:0000313" key="3">
    <source>
        <dbReference type="Proteomes" id="UP000683511"/>
    </source>
</evidence>
<proteinExistence type="predicted"/>
<dbReference type="AlphaFoldDB" id="A0A975Y464"/>
<dbReference type="InterPro" id="IPR041685">
    <property type="entry name" value="AAA_GajA/Old/RecF-like"/>
</dbReference>
<keyword evidence="3" id="KW-1185">Reference proteome</keyword>
<dbReference type="PANTHER" id="PTHR43581">
    <property type="entry name" value="ATP/GTP PHOSPHATASE"/>
    <property type="match status" value="1"/>
</dbReference>
<dbReference type="InterPro" id="IPR051396">
    <property type="entry name" value="Bact_Antivir_Def_Nuclease"/>
</dbReference>
<dbReference type="Gene3D" id="3.40.50.300">
    <property type="entry name" value="P-loop containing nucleotide triphosphate hydrolases"/>
    <property type="match status" value="1"/>
</dbReference>
<dbReference type="RefSeq" id="WP_190601623.1">
    <property type="nucleotide sequence ID" value="NZ_CP021056.1"/>
</dbReference>
<dbReference type="Proteomes" id="UP000683511">
    <property type="component" value="Chromosome"/>
</dbReference>
<dbReference type="KEGG" id="rsin:B6N60_01546"/>
<dbReference type="PIRSF" id="PIRSF034888">
    <property type="entry name" value="P-loop_UCP034888"/>
    <property type="match status" value="1"/>
</dbReference>
<gene>
    <name evidence="2" type="ORF">B6N60_01546</name>
</gene>
<evidence type="ECO:0000313" key="2">
    <source>
        <dbReference type="EMBL" id="QXE22860.1"/>
    </source>
</evidence>
<name>A0A975Y464_9NOST</name>
<organism evidence="2 3">
    <name type="scientific">Richelia sinica FACHB-800</name>
    <dbReference type="NCBI Taxonomy" id="1357546"/>
    <lineage>
        <taxon>Bacteria</taxon>
        <taxon>Bacillati</taxon>
        <taxon>Cyanobacteriota</taxon>
        <taxon>Cyanophyceae</taxon>
        <taxon>Nostocales</taxon>
        <taxon>Nostocaceae</taxon>
        <taxon>Richelia</taxon>
    </lineage>
</organism>
<dbReference type="InterPro" id="IPR027417">
    <property type="entry name" value="P-loop_NTPase"/>
</dbReference>
<sequence length="460" mass="51202">MNQSNSNHGHQQGNVKGITRISVSGYKSLYDECSIEVRPLTILAGANSSGKSSIMQPLLLMKQTLEATYDPGALLLNGPNVKFTSAAQLFSKFPGLKSNNTFTVGIEISRNQFISNIFTNHKKEGIDIVKMIYKGEEKEFSLLPNMLSEDILNILPKPYIEIYNAIQDTETLKDKTTWVVDRSRCFLEFSLSAKEKYNIISQNPLFNLLYSSPSEIFGNYIREIIHVPGLRGNPERNYKITAIGDEFPGTFENYVASVINHWQKGKSSKNIKELCSALETLRLTCKVHARQVNDTQVELRVGRLPTQSKSKDDMVNIADVGFGVSQTLPVLVALLAAEPGQLVYIEQPEIHLHPRAQVAMAEILANAAKRGVKVVIETHSDRLILAIQSLVAEGNLSPDLVKLHWFTRQEDGITRVNSADLDEAGAFGDWPEDFGDVSLQLENRYLSAAEARLMQGIHGE</sequence>
<dbReference type="Pfam" id="PF13175">
    <property type="entry name" value="AAA_15"/>
    <property type="match status" value="1"/>
</dbReference>
<protein>
    <recommendedName>
        <fullName evidence="1">Endonuclease GajA/Old nuclease/RecF-like AAA domain-containing protein</fullName>
    </recommendedName>
</protein>
<dbReference type="SUPFAM" id="SSF52540">
    <property type="entry name" value="P-loop containing nucleoside triphosphate hydrolases"/>
    <property type="match status" value="1"/>
</dbReference>
<feature type="domain" description="Endonuclease GajA/Old nuclease/RecF-like AAA" evidence="1">
    <location>
        <begin position="18"/>
        <end position="384"/>
    </location>
</feature>
<reference evidence="2" key="1">
    <citation type="submission" date="2017-04" db="EMBL/GenBank/DDBJ databases">
        <title>Genome deletions in a multicellular cyanobacterial endosymbiont for morphological adaptation in marine diatoms.</title>
        <authorList>
            <person name="Wang Y."/>
            <person name="Gao H."/>
            <person name="Li R."/>
            <person name="Xu X."/>
        </authorList>
    </citation>
    <scope>NUCLEOTIDE SEQUENCE</scope>
    <source>
        <strain evidence="2">FACHB 800</strain>
    </source>
</reference>
<accession>A0A975Y464</accession>